<accession>A0A8X8KNJ2</accession>
<comment type="caution">
    <text evidence="1">The sequence shown here is derived from an EMBL/GenBank/DDBJ whole genome shotgun (WGS) entry which is preliminary data.</text>
</comment>
<dbReference type="AlphaFoldDB" id="A0A8X8KNJ2"/>
<dbReference type="EMBL" id="WHUT02000003">
    <property type="protein sequence ID" value="NUB43851.1"/>
    <property type="molecule type" value="Genomic_DNA"/>
</dbReference>
<gene>
    <name evidence="1" type="ORF">GEU84_005610</name>
</gene>
<dbReference type="RefSeq" id="WP_174539348.1">
    <property type="nucleotide sequence ID" value="NZ_WHUT02000003.1"/>
</dbReference>
<dbReference type="Proteomes" id="UP000484076">
    <property type="component" value="Unassembled WGS sequence"/>
</dbReference>
<name>A0A8X8KNJ2_9RHOB</name>
<keyword evidence="2" id="KW-1185">Reference proteome</keyword>
<evidence type="ECO:0000313" key="2">
    <source>
        <dbReference type="Proteomes" id="UP000484076"/>
    </source>
</evidence>
<protein>
    <submittedName>
        <fullName evidence="1">Uncharacterized protein</fullName>
    </submittedName>
</protein>
<proteinExistence type="predicted"/>
<organism evidence="1 2">
    <name type="scientific">Fertoeibacter niger</name>
    <dbReference type="NCBI Taxonomy" id="2656921"/>
    <lineage>
        <taxon>Bacteria</taxon>
        <taxon>Pseudomonadati</taxon>
        <taxon>Pseudomonadota</taxon>
        <taxon>Alphaproteobacteria</taxon>
        <taxon>Rhodobacterales</taxon>
        <taxon>Paracoccaceae</taxon>
        <taxon>Fertoeibacter</taxon>
    </lineage>
</organism>
<evidence type="ECO:0000313" key="1">
    <source>
        <dbReference type="EMBL" id="NUB43851.1"/>
    </source>
</evidence>
<reference evidence="1" key="1">
    <citation type="submission" date="2020-05" db="EMBL/GenBank/DDBJ databases">
        <title>Fertoebacter nigrum gen. nov., sp. nov., a new member of the family Rhodobacteraceae.</title>
        <authorList>
            <person name="Szuroczki S."/>
            <person name="Abbaszade G."/>
            <person name="Buni D."/>
            <person name="Schumann P."/>
            <person name="Toth E."/>
        </authorList>
    </citation>
    <scope>NUCLEOTIDE SEQUENCE</scope>
    <source>
        <strain evidence="1">RG-N-1a</strain>
    </source>
</reference>
<sequence>MQGPLPFSGRNTTPADSKAVRIAAMGRAKELGQSPAQMESALLSVNFGGGDNLA</sequence>